<comment type="catalytic activity">
    <reaction evidence="1 8">
        <text>Hydrolysis of terminal non-reducing beta-D-galactose residues in beta-D-galactosides.</text>
        <dbReference type="EC" id="3.2.1.23"/>
    </reaction>
</comment>
<dbReference type="InterPro" id="IPR036156">
    <property type="entry name" value="Beta-gal/glucu_dom_sf"/>
</dbReference>
<dbReference type="SUPFAM" id="SSF74650">
    <property type="entry name" value="Galactose mutarotase-like"/>
    <property type="match status" value="1"/>
</dbReference>
<keyword evidence="13" id="KW-1185">Reference proteome</keyword>
<dbReference type="SUPFAM" id="SSF49303">
    <property type="entry name" value="beta-Galactosidase/glucuronidase domain"/>
    <property type="match status" value="2"/>
</dbReference>
<evidence type="ECO:0000313" key="10">
    <source>
        <dbReference type="EMBL" id="AYE34610.1"/>
    </source>
</evidence>
<dbReference type="Pfam" id="PF02837">
    <property type="entry name" value="Glyco_hydro_2_N"/>
    <property type="match status" value="1"/>
</dbReference>
<dbReference type="InterPro" id="IPR023232">
    <property type="entry name" value="Glyco_hydro_2_AS"/>
</dbReference>
<dbReference type="SUPFAM" id="SSF49785">
    <property type="entry name" value="Galactose-binding domain-like"/>
    <property type="match status" value="1"/>
</dbReference>
<dbReference type="Gene3D" id="2.60.120.260">
    <property type="entry name" value="Galactose-binding domain-like"/>
    <property type="match status" value="1"/>
</dbReference>
<comment type="similarity">
    <text evidence="2 8">Belongs to the glycosyl hydrolase 2 family.</text>
</comment>
<dbReference type="GO" id="GO:0005990">
    <property type="term" value="P:lactose catabolic process"/>
    <property type="evidence" value="ECO:0007669"/>
    <property type="project" value="TreeGrafter"/>
</dbReference>
<dbReference type="PANTHER" id="PTHR46323:SF2">
    <property type="entry name" value="BETA-GALACTOSIDASE"/>
    <property type="match status" value="1"/>
</dbReference>
<dbReference type="Gene3D" id="2.60.40.10">
    <property type="entry name" value="Immunoglobulins"/>
    <property type="match status" value="2"/>
</dbReference>
<dbReference type="EMBL" id="CP099799">
    <property type="protein sequence ID" value="USS01200.1"/>
    <property type="molecule type" value="Genomic_DNA"/>
</dbReference>
<evidence type="ECO:0000256" key="3">
    <source>
        <dbReference type="ARBA" id="ARBA00012756"/>
    </source>
</evidence>
<evidence type="ECO:0000259" key="9">
    <source>
        <dbReference type="SMART" id="SM01038"/>
    </source>
</evidence>
<feature type="domain" description="Beta galactosidase small chain/" evidence="9">
    <location>
        <begin position="731"/>
        <end position="1005"/>
    </location>
</feature>
<dbReference type="PRINTS" id="PR00132">
    <property type="entry name" value="GLHYDRLASE2"/>
</dbReference>
<dbReference type="InterPro" id="IPR006101">
    <property type="entry name" value="Glyco_hydro_2"/>
</dbReference>
<dbReference type="InterPro" id="IPR006103">
    <property type="entry name" value="Glyco_hydro_2_cat"/>
</dbReference>
<evidence type="ECO:0000256" key="6">
    <source>
        <dbReference type="ARBA" id="ARBA00023295"/>
    </source>
</evidence>
<dbReference type="GO" id="GO:0030246">
    <property type="term" value="F:carbohydrate binding"/>
    <property type="evidence" value="ECO:0007669"/>
    <property type="project" value="InterPro"/>
</dbReference>
<dbReference type="PANTHER" id="PTHR46323">
    <property type="entry name" value="BETA-GALACTOSIDASE"/>
    <property type="match status" value="1"/>
</dbReference>
<dbReference type="InterPro" id="IPR014718">
    <property type="entry name" value="GH-type_carb-bd"/>
</dbReference>
<dbReference type="Pfam" id="PF16353">
    <property type="entry name" value="LacZ_4"/>
    <property type="match status" value="1"/>
</dbReference>
<dbReference type="AlphaFoldDB" id="A0A9N7JMB7"/>
<dbReference type="Proteomes" id="UP001055437">
    <property type="component" value="Chromosome"/>
</dbReference>
<name>A0A9N7JMB7_CLOSE</name>
<dbReference type="InterPro" id="IPR004199">
    <property type="entry name" value="B-gal_small/dom_5"/>
</dbReference>
<dbReference type="RefSeq" id="WP_066678011.1">
    <property type="nucleotide sequence ID" value="NZ_CABMIZ010000035.1"/>
</dbReference>
<evidence type="ECO:0000313" key="12">
    <source>
        <dbReference type="Proteomes" id="UP000280586"/>
    </source>
</evidence>
<dbReference type="OrthoDB" id="9762066at2"/>
<keyword evidence="5 8" id="KW-0378">Hydrolase</keyword>
<proteinExistence type="inferred from homology"/>
<gene>
    <name evidence="11" type="primary">ebgA</name>
    <name evidence="10" type="ORF">CP523_09320</name>
    <name evidence="11" type="ORF">NH397_01655</name>
</gene>
<dbReference type="GO" id="GO:0009341">
    <property type="term" value="C:beta-galactosidase complex"/>
    <property type="evidence" value="ECO:0007669"/>
    <property type="project" value="InterPro"/>
</dbReference>
<evidence type="ECO:0000256" key="7">
    <source>
        <dbReference type="ARBA" id="ARBA00032230"/>
    </source>
</evidence>
<dbReference type="SMART" id="SM01038">
    <property type="entry name" value="Bgal_small_N"/>
    <property type="match status" value="1"/>
</dbReference>
<evidence type="ECO:0000256" key="5">
    <source>
        <dbReference type="ARBA" id="ARBA00022801"/>
    </source>
</evidence>
<dbReference type="InterPro" id="IPR006104">
    <property type="entry name" value="Glyco_hydro_2_N"/>
</dbReference>
<dbReference type="GeneID" id="303560876"/>
<dbReference type="InterPro" id="IPR050347">
    <property type="entry name" value="Bact_Beta-galactosidase"/>
</dbReference>
<dbReference type="InterPro" id="IPR011013">
    <property type="entry name" value="Gal_mutarotase_sf_dom"/>
</dbReference>
<reference evidence="10 12" key="1">
    <citation type="submission" date="2017-09" db="EMBL/GenBank/DDBJ databases">
        <authorList>
            <person name="Thomas P."/>
            <person name="Seyboldt C."/>
        </authorList>
    </citation>
    <scope>NUCLEOTIDE SEQUENCE [LARGE SCALE GENOMIC DNA]</scope>
    <source>
        <strain evidence="10 12">DSM 7534</strain>
    </source>
</reference>
<dbReference type="Pfam" id="PF02929">
    <property type="entry name" value="Bgal_small_N"/>
    <property type="match status" value="1"/>
</dbReference>
<dbReference type="NCBIfam" id="NF007666">
    <property type="entry name" value="PRK10340.1"/>
    <property type="match status" value="1"/>
</dbReference>
<dbReference type="PROSITE" id="PS00719">
    <property type="entry name" value="GLYCOSYL_HYDROL_F2_1"/>
    <property type="match status" value="1"/>
</dbReference>
<reference evidence="11" key="2">
    <citation type="submission" date="2022-06" db="EMBL/GenBank/DDBJ databases">
        <authorList>
            <person name="Holder M.E."/>
            <person name="Ajami N.J."/>
            <person name="Petrosino J.F."/>
        </authorList>
    </citation>
    <scope>NUCLEOTIDE SEQUENCE</scope>
    <source>
        <strain evidence="11">RMA 8861</strain>
    </source>
</reference>
<evidence type="ECO:0000313" key="11">
    <source>
        <dbReference type="EMBL" id="USS01200.1"/>
    </source>
</evidence>
<dbReference type="InterPro" id="IPR013783">
    <property type="entry name" value="Ig-like_fold"/>
</dbReference>
<sequence>MKLWENINIDGVNRLEGRAHFMSFPNEELASIGENKYRHKFKNLNGMWKFLFLDAPEYSPTGFYENAFNTESWDNIEVPGNWQLQGYGKMHYSDLWYNFPINPPYVPTENPTGIYRRTFTIDNSWEGKRIILKFNGVDSAFNLWINGQEVGYSKGARIQSEFDITNYVNIGENQCTVRVYQWSDGTYLEDQDMWWLSGIFRDVELYAEPIDGVNDIKIITDLDKDYNDGELNVELDLKTSNAQKVIFKLLDINDIEIFNEAIDVTSTKVSLIKHVKSPLKWSAEEPNLYKLYITVIKDNEVIEVIPQNIGFRKIELAGEVFLVNGVAIKFKGVNRHDYNPKNGRVVAEEEIKKDIILMKQHNINSIRTAHYPNSYYLYDLCDKYGMYLIDETDLECHGFELTGNYKWIADDPAWELAHVSRVRRMIQRDKNHPSILMWSLGNESSFGCNFKAMAKECKELDPTRLVHYEGDFNVPESEGPVSEVYSTMYTWLEHKEKLLMEKIIKDIKKPHILCEYCHAMGNGPGNLKEYQDLFYKYDKLQGGFVWEWFDHGIEAKGENGEKYYKYGGDFGDDPSNMNFCIDGLIMPDRTVSPGLLEYKKVIEPVTTEAVSLEKGIFKLINRYDFKNLNTLELIYNIEEDGKVIRSGRIELPSIAGRETKEITLPYRLDFPIAKGADYYVNFSYVLKEDCKWAKAGYELATAQFKLPIESGKIEVVPVGDLVVEKNEYKLIAKGNNFNVTFDLVKGNIIEIIKDGVRIVEEGPRLNFWRAPIDNDMYIVEDYYKKYFMHLMHEVVQDVSYEVKGNMLYLKVNVINGTTNSSWHYKSTYEYRIFSSGDILFNVEGIPAGYIHNAPEMLPRIGVKLKVNKDCYQVKWKGRGPGESYADSKERNLFGVFEKTVDELFTNYVTPQENGNRSDCKWTRLINDRGLGLMAVANEKFDFSASYYEDRDLELAKHTIDLNKRDYIVLNIDYKQNGIGTNSCGQNQLDKYRCKFEKFKLGFKLSVYNNKEVSDIALSRESLVIKNN</sequence>
<dbReference type="GO" id="GO:0004565">
    <property type="term" value="F:beta-galactosidase activity"/>
    <property type="evidence" value="ECO:0007669"/>
    <property type="project" value="UniProtKB-EC"/>
</dbReference>
<dbReference type="Proteomes" id="UP000280586">
    <property type="component" value="Chromosome"/>
</dbReference>
<organism evidence="10 12">
    <name type="scientific">Clostridium septicum</name>
    <dbReference type="NCBI Taxonomy" id="1504"/>
    <lineage>
        <taxon>Bacteria</taxon>
        <taxon>Bacillati</taxon>
        <taxon>Bacillota</taxon>
        <taxon>Clostridia</taxon>
        <taxon>Eubacteriales</taxon>
        <taxon>Clostridiaceae</taxon>
        <taxon>Clostridium</taxon>
    </lineage>
</organism>
<dbReference type="Pfam" id="PF00703">
    <property type="entry name" value="Glyco_hydro_2"/>
    <property type="match status" value="1"/>
</dbReference>
<accession>A0A9N7JMB7</accession>
<dbReference type="InterPro" id="IPR032312">
    <property type="entry name" value="LacZ_4"/>
</dbReference>
<dbReference type="PROSITE" id="PS00608">
    <property type="entry name" value="GLYCOSYL_HYDROL_F2_2"/>
    <property type="match status" value="1"/>
</dbReference>
<keyword evidence="6 8" id="KW-0326">Glycosidase</keyword>
<evidence type="ECO:0000313" key="13">
    <source>
        <dbReference type="Proteomes" id="UP001055437"/>
    </source>
</evidence>
<dbReference type="Gene3D" id="3.20.20.80">
    <property type="entry name" value="Glycosidases"/>
    <property type="match status" value="1"/>
</dbReference>
<dbReference type="SUPFAM" id="SSF51445">
    <property type="entry name" value="(Trans)glycosidases"/>
    <property type="match status" value="1"/>
</dbReference>
<evidence type="ECO:0000256" key="2">
    <source>
        <dbReference type="ARBA" id="ARBA00007401"/>
    </source>
</evidence>
<dbReference type="Pfam" id="PF02836">
    <property type="entry name" value="Glyco_hydro_2_C"/>
    <property type="match status" value="1"/>
</dbReference>
<evidence type="ECO:0000256" key="1">
    <source>
        <dbReference type="ARBA" id="ARBA00001412"/>
    </source>
</evidence>
<evidence type="ECO:0000256" key="8">
    <source>
        <dbReference type="RuleBase" id="RU361154"/>
    </source>
</evidence>
<evidence type="ECO:0000256" key="4">
    <source>
        <dbReference type="ARBA" id="ARBA00013303"/>
    </source>
</evidence>
<dbReference type="Gene3D" id="2.70.98.10">
    <property type="match status" value="1"/>
</dbReference>
<protein>
    <recommendedName>
        <fullName evidence="4 8">Beta-galactosidase</fullName>
        <ecNumber evidence="3 8">3.2.1.23</ecNumber>
    </recommendedName>
    <alternativeName>
        <fullName evidence="7 8">Lactase</fullName>
    </alternativeName>
</protein>
<dbReference type="InterPro" id="IPR008979">
    <property type="entry name" value="Galactose-bd-like_sf"/>
</dbReference>
<dbReference type="InterPro" id="IPR017853">
    <property type="entry name" value="GH"/>
</dbReference>
<dbReference type="EC" id="3.2.1.23" evidence="3 8"/>
<dbReference type="EMBL" id="CP023671">
    <property type="protein sequence ID" value="AYE34610.1"/>
    <property type="molecule type" value="Genomic_DNA"/>
</dbReference>
<dbReference type="KEGG" id="csep:CP523_09320"/>
<dbReference type="InterPro" id="IPR006102">
    <property type="entry name" value="Ig-like_GH2"/>
</dbReference>
<dbReference type="InterPro" id="IPR023230">
    <property type="entry name" value="Glyco_hydro_2_CS"/>
</dbReference>